<gene>
    <name evidence="1" type="ORF">CRENBAI_008205</name>
</gene>
<evidence type="ECO:0000313" key="2">
    <source>
        <dbReference type="Proteomes" id="UP001311232"/>
    </source>
</evidence>
<protein>
    <submittedName>
        <fullName evidence="1">Uncharacterized protein</fullName>
    </submittedName>
</protein>
<organism evidence="1 2">
    <name type="scientific">Crenichthys baileyi</name>
    <name type="common">White River springfish</name>
    <dbReference type="NCBI Taxonomy" id="28760"/>
    <lineage>
        <taxon>Eukaryota</taxon>
        <taxon>Metazoa</taxon>
        <taxon>Chordata</taxon>
        <taxon>Craniata</taxon>
        <taxon>Vertebrata</taxon>
        <taxon>Euteleostomi</taxon>
        <taxon>Actinopterygii</taxon>
        <taxon>Neopterygii</taxon>
        <taxon>Teleostei</taxon>
        <taxon>Neoteleostei</taxon>
        <taxon>Acanthomorphata</taxon>
        <taxon>Ovalentaria</taxon>
        <taxon>Atherinomorphae</taxon>
        <taxon>Cyprinodontiformes</taxon>
        <taxon>Goodeidae</taxon>
        <taxon>Crenichthys</taxon>
    </lineage>
</organism>
<sequence length="116" mass="12958">MALSHEDLSLLSIRRAGGRHTAARYVLYGYMCAYWACMTGHRPSVFTNMKDTDIATAELEGSEEGVLIRVADHKTTLQFGEASLALKRAELAWIKRLNAIKEKLDSTNEDGPEIRC</sequence>
<reference evidence="1 2" key="1">
    <citation type="submission" date="2021-06" db="EMBL/GenBank/DDBJ databases">
        <authorList>
            <person name="Palmer J.M."/>
        </authorList>
    </citation>
    <scope>NUCLEOTIDE SEQUENCE [LARGE SCALE GENOMIC DNA]</scope>
    <source>
        <strain evidence="1 2">MEX-2019</strain>
        <tissue evidence="1">Muscle</tissue>
    </source>
</reference>
<proteinExistence type="predicted"/>
<accession>A0AAV9SLB5</accession>
<comment type="caution">
    <text evidence="1">The sequence shown here is derived from an EMBL/GenBank/DDBJ whole genome shotgun (WGS) entry which is preliminary data.</text>
</comment>
<name>A0AAV9SLB5_9TELE</name>
<keyword evidence="2" id="KW-1185">Reference proteome</keyword>
<dbReference type="AlphaFoldDB" id="A0AAV9SLB5"/>
<dbReference type="Proteomes" id="UP001311232">
    <property type="component" value="Unassembled WGS sequence"/>
</dbReference>
<evidence type="ECO:0000313" key="1">
    <source>
        <dbReference type="EMBL" id="KAK5622192.1"/>
    </source>
</evidence>
<dbReference type="EMBL" id="JAHHUM010000170">
    <property type="protein sequence ID" value="KAK5622192.1"/>
    <property type="molecule type" value="Genomic_DNA"/>
</dbReference>